<sequence>MKKLLLLVLVLSLILPIGFAEDVELTEGQEAGMAKIKTSILQIYEMVKWVATAIGALMLAFVGMKFMTSGNDPHARNEAKTMATYIVIGLIVIWLAGPVAETLVF</sequence>
<organism evidence="2">
    <name type="scientific">marine sediment metagenome</name>
    <dbReference type="NCBI Taxonomy" id="412755"/>
    <lineage>
        <taxon>unclassified sequences</taxon>
        <taxon>metagenomes</taxon>
        <taxon>ecological metagenomes</taxon>
    </lineage>
</organism>
<keyword evidence="1" id="KW-0812">Transmembrane</keyword>
<gene>
    <name evidence="2" type="ORF">S12H4_42979</name>
</gene>
<dbReference type="InterPro" id="IPR043993">
    <property type="entry name" value="T4SS_pilin"/>
</dbReference>
<feature type="transmembrane region" description="Helical" evidence="1">
    <location>
        <begin position="82"/>
        <end position="100"/>
    </location>
</feature>
<feature type="transmembrane region" description="Helical" evidence="1">
    <location>
        <begin position="44"/>
        <end position="62"/>
    </location>
</feature>
<reference evidence="2" key="1">
    <citation type="journal article" date="2014" name="Front. Microbiol.">
        <title>High frequency of phylogenetically diverse reductive dehalogenase-homologous genes in deep subseafloor sedimentary metagenomes.</title>
        <authorList>
            <person name="Kawai M."/>
            <person name="Futagami T."/>
            <person name="Toyoda A."/>
            <person name="Takaki Y."/>
            <person name="Nishi S."/>
            <person name="Hori S."/>
            <person name="Arai W."/>
            <person name="Tsubouchi T."/>
            <person name="Morono Y."/>
            <person name="Uchiyama I."/>
            <person name="Ito T."/>
            <person name="Fujiyama A."/>
            <person name="Inagaki F."/>
            <person name="Takami H."/>
        </authorList>
    </citation>
    <scope>NUCLEOTIDE SEQUENCE</scope>
    <source>
        <strain evidence="2">Expedition CK06-06</strain>
    </source>
</reference>
<proteinExistence type="predicted"/>
<dbReference type="AlphaFoldDB" id="X1UFD3"/>
<evidence type="ECO:0000313" key="2">
    <source>
        <dbReference type="EMBL" id="GAJ16254.1"/>
    </source>
</evidence>
<keyword evidence="1" id="KW-1133">Transmembrane helix</keyword>
<evidence type="ECO:0000256" key="1">
    <source>
        <dbReference type="SAM" id="Phobius"/>
    </source>
</evidence>
<protein>
    <recommendedName>
        <fullName evidence="3">TrbC/VIRB2 family protein</fullName>
    </recommendedName>
</protein>
<comment type="caution">
    <text evidence="2">The sequence shown here is derived from an EMBL/GenBank/DDBJ whole genome shotgun (WGS) entry which is preliminary data.</text>
</comment>
<dbReference type="EMBL" id="BARW01026343">
    <property type="protein sequence ID" value="GAJ16254.1"/>
    <property type="molecule type" value="Genomic_DNA"/>
</dbReference>
<name>X1UFD3_9ZZZZ</name>
<evidence type="ECO:0008006" key="3">
    <source>
        <dbReference type="Google" id="ProtNLM"/>
    </source>
</evidence>
<accession>X1UFD3</accession>
<keyword evidence="1" id="KW-0472">Membrane</keyword>
<dbReference type="Pfam" id="PF18895">
    <property type="entry name" value="T4SS_pilin"/>
    <property type="match status" value="1"/>
</dbReference>